<dbReference type="EMBL" id="AUPL01006419">
    <property type="protein sequence ID" value="ESL05916.1"/>
    <property type="molecule type" value="Genomic_DNA"/>
</dbReference>
<dbReference type="AlphaFoldDB" id="A0A061IVJ4"/>
<feature type="region of interest" description="Disordered" evidence="2">
    <location>
        <begin position="218"/>
        <end position="262"/>
    </location>
</feature>
<feature type="compositionally biased region" description="Basic residues" evidence="2">
    <location>
        <begin position="1"/>
        <end position="13"/>
    </location>
</feature>
<dbReference type="Proteomes" id="UP000031737">
    <property type="component" value="Unassembled WGS sequence"/>
</dbReference>
<gene>
    <name evidence="3" type="ORF">TRSC58_06419</name>
</gene>
<dbReference type="PANTHER" id="PTHR13349">
    <property type="entry name" value="TRANSLATION MACHINERY-ASSOCIATED PROTEIN 16"/>
    <property type="match status" value="1"/>
</dbReference>
<reference evidence="3 4" key="1">
    <citation type="submission" date="2013-07" db="EMBL/GenBank/DDBJ databases">
        <authorList>
            <person name="Stoco P.H."/>
            <person name="Wagner G."/>
            <person name="Gerber A."/>
            <person name="Zaha A."/>
            <person name="Thompson C."/>
            <person name="Bartholomeu D.C."/>
            <person name="Luckemeyer D.D."/>
            <person name="Bahia D."/>
            <person name="Loreto E."/>
            <person name="Prestes E.B."/>
            <person name="Lima F.M."/>
            <person name="Rodrigues-Luiz G."/>
            <person name="Vallejo G.A."/>
            <person name="Filho J.F."/>
            <person name="Monteiro K.M."/>
            <person name="Tyler K.M."/>
            <person name="de Almeida L.G."/>
            <person name="Ortiz M.F."/>
            <person name="Siervo M.A."/>
            <person name="de Moraes M.H."/>
            <person name="Cunha O.L."/>
            <person name="Mendonca-Neto R."/>
            <person name="Silva R."/>
            <person name="Teixeira S.M."/>
            <person name="Murta S.M."/>
            <person name="Sincero T.C."/>
            <person name="Mendes T.A."/>
            <person name="Urmenyi T.P."/>
            <person name="Silva V.G."/>
            <person name="da Rocha W.D."/>
            <person name="Andersson B."/>
            <person name="Romanha A.J."/>
            <person name="Steindel M."/>
            <person name="de Vasconcelos A.T."/>
            <person name="Grisard E.C."/>
        </authorList>
    </citation>
    <scope>NUCLEOTIDE SEQUENCE [LARGE SCALE GENOMIC DNA]</scope>
    <source>
        <strain evidence="3 4">SC58</strain>
    </source>
</reference>
<organism evidence="3 4">
    <name type="scientific">Trypanosoma rangeli SC58</name>
    <dbReference type="NCBI Taxonomy" id="429131"/>
    <lineage>
        <taxon>Eukaryota</taxon>
        <taxon>Discoba</taxon>
        <taxon>Euglenozoa</taxon>
        <taxon>Kinetoplastea</taxon>
        <taxon>Metakinetoplastina</taxon>
        <taxon>Trypanosomatida</taxon>
        <taxon>Trypanosomatidae</taxon>
        <taxon>Trypanosoma</taxon>
        <taxon>Herpetosoma</taxon>
    </lineage>
</organism>
<evidence type="ECO:0000313" key="3">
    <source>
        <dbReference type="EMBL" id="ESL05916.1"/>
    </source>
</evidence>
<dbReference type="FunFam" id="1.20.1440.170:FF:000004">
    <property type="entry name" value="Protein_of_uncharacterized_function_(DUF2962)_-_p utative"/>
    <property type="match status" value="1"/>
</dbReference>
<dbReference type="Gene3D" id="1.20.1440.170">
    <property type="entry name" value="Translation machinery-associated protein 16-like"/>
    <property type="match status" value="1"/>
</dbReference>
<comment type="caution">
    <text evidence="3">The sequence shown here is derived from an EMBL/GenBank/DDBJ whole genome shotgun (WGS) entry which is preliminary data.</text>
</comment>
<dbReference type="GO" id="GO:0005634">
    <property type="term" value="C:nucleus"/>
    <property type="evidence" value="ECO:0007669"/>
    <property type="project" value="TreeGrafter"/>
</dbReference>
<keyword evidence="4" id="KW-1185">Reference proteome</keyword>
<evidence type="ECO:0000256" key="1">
    <source>
        <dbReference type="ARBA" id="ARBA00034127"/>
    </source>
</evidence>
<accession>A0A061IVJ4</accession>
<protein>
    <recommendedName>
        <fullName evidence="5">Translation machinery-associated protein 16</fullName>
    </recommendedName>
</protein>
<dbReference type="VEuPathDB" id="TriTrypDB:TRSC58_06419"/>
<feature type="compositionally biased region" description="Basic and acidic residues" evidence="2">
    <location>
        <begin position="40"/>
        <end position="59"/>
    </location>
</feature>
<evidence type="ECO:0008006" key="5">
    <source>
        <dbReference type="Google" id="ProtNLM"/>
    </source>
</evidence>
<dbReference type="OrthoDB" id="270284at2759"/>
<name>A0A061IVJ4_TRYRA</name>
<dbReference type="Pfam" id="PF11176">
    <property type="entry name" value="Tma16"/>
    <property type="match status" value="1"/>
</dbReference>
<dbReference type="InterPro" id="IPR021346">
    <property type="entry name" value="Tma16"/>
</dbReference>
<proteinExistence type="inferred from homology"/>
<sequence>MMQKQTVKKRKRQAPPTAAMAGKKGGPPKALLHPNSRGVRQLERRARRDERLSERGKKQHSRELLEAARFFWFREQCLALRRSRSAFSAEEAGALIHIYLGRNDAELSSLRSMRAPPAGRIKKIEALKAGEMAEFESSKGIAVPDISDKDHVEILTEIWDGRAHTLRLVPRRRLSRNAAPAPAELVRELGARLKPIGEIRETAAAAAPRRVLKFQAQSRAQSVKKCARPGEVAQRSKKRGAEQQQKRLKRERAKLLASSRGG</sequence>
<evidence type="ECO:0000313" key="4">
    <source>
        <dbReference type="Proteomes" id="UP000031737"/>
    </source>
</evidence>
<dbReference type="PANTHER" id="PTHR13349:SF2">
    <property type="entry name" value="TRANSLATION MACHINERY-ASSOCIATED PROTEIN 16"/>
    <property type="match status" value="1"/>
</dbReference>
<comment type="similarity">
    <text evidence="1">Belongs to the TMA16 family.</text>
</comment>
<dbReference type="InterPro" id="IPR038356">
    <property type="entry name" value="Tma16_sf"/>
</dbReference>
<feature type="region of interest" description="Disordered" evidence="2">
    <location>
        <begin position="1"/>
        <end position="59"/>
    </location>
</feature>
<evidence type="ECO:0000256" key="2">
    <source>
        <dbReference type="SAM" id="MobiDB-lite"/>
    </source>
</evidence>